<keyword evidence="2" id="KW-1185">Reference proteome</keyword>
<dbReference type="Proteomes" id="UP001168096">
    <property type="component" value="Unassembled WGS sequence"/>
</dbReference>
<comment type="caution">
    <text evidence="1">The sequence shown here is derived from an EMBL/GenBank/DDBJ whole genome shotgun (WGS) entry which is preliminary data.</text>
</comment>
<reference evidence="1" key="1">
    <citation type="submission" date="2024-11" db="EMBL/GenBank/DDBJ databases">
        <title>Description of Massilia orientalis sp. nov., isolated from rhizosphere soil of Ageratina adenophora.</title>
        <authorList>
            <person name="Wang Y."/>
        </authorList>
    </citation>
    <scope>NUCLEOTIDE SEQUENCE</scope>
    <source>
        <strain evidence="1">YIM B02787</strain>
    </source>
</reference>
<sequence length="823" mass="78608">MNHIYRLVWNKKRRMLMAVAEIGCANGKDTAGTTRGQDAVPDGGCAYSGARTLLATALLALFPLVSFAQQGMSDYIPAGTSVSVSDGDGSNALLTGTNLTNDGTLDITATNAGSHLVSLSGSGTVLMDARTLTLTAADGFYLGTLQGSGSLVVAGGYETLGGVNVHGGATQIDQYAGLSLSGSGSIALSSGLLNNGMFNIGATDNGAQVNSLSGSGTVWLGGQTLTLTNAGDTFAGTIAGFGGVNVAGGTQVLSGTNTYFGTTSIDQGGALALSGSGSIALSSGVANNGVFDIAATDNGAQVRSLSGSGTVWLGGQTLTLTNAGDSFAGVIDGFGGVNVAGGTQVLSGTNTYFGTTSIDQGGALALSGSGSIALSSGVANNGVFDIAATDNGAQVNSLSGSGTVWLGGQTLTLTNAGETFAGVIDGVGGVNVAGGTQVLSGANTYIGATSIDQGGGLALSGSGSVALSSGVANNGVFDITATDNGADVRTLSGSGAVLLGGQTLTLTDAQDVFAGGIHGSGGLTIAGGIETLSGTNTYSGATSIDQGGALALGGSGSVALSSGVANNGLFDIAATNNGAEVRSLSGSGAVLLGGQTLTLTDAQDVFAGSIHGSGGLTITGGIETLSGTNTYSGATSIGQGGALALSGSGNIALSSGVANNGVFDIAATNNGAEVRTLSGSGAVLLGGQTLTLTDAGDTFAGSIHGSGGLTIAGGIETLSGTNTYTGATSIDQGGGLALSGSGSIALSSGVANNGVFDIAATNNGAEVRTLSGSGAVLLGGQTLTLTDAQDVFAGGIHGSGGLTIAGGIETLSGTNTYTGATSI</sequence>
<gene>
    <name evidence="1" type="ORF">QPK29_023205</name>
</gene>
<organism evidence="1 2">
    <name type="scientific">Massilia orientalis</name>
    <dbReference type="NCBI Taxonomy" id="3050128"/>
    <lineage>
        <taxon>Bacteria</taxon>
        <taxon>Pseudomonadati</taxon>
        <taxon>Pseudomonadota</taxon>
        <taxon>Betaproteobacteria</taxon>
        <taxon>Burkholderiales</taxon>
        <taxon>Oxalobacteraceae</taxon>
        <taxon>Telluria group</taxon>
        <taxon>Massilia</taxon>
    </lineage>
</organism>
<protein>
    <submittedName>
        <fullName evidence="1">ESPR-type extended signal peptide-containing protein</fullName>
    </submittedName>
</protein>
<dbReference type="EMBL" id="JASNRB020000016">
    <property type="protein sequence ID" value="MFJ1470636.1"/>
    <property type="molecule type" value="Genomic_DNA"/>
</dbReference>
<proteinExistence type="predicted"/>
<feature type="non-terminal residue" evidence="1">
    <location>
        <position position="823"/>
    </location>
</feature>
<name>A0ACC7MFH8_9BURK</name>
<accession>A0ACC7MFH8</accession>
<evidence type="ECO:0000313" key="1">
    <source>
        <dbReference type="EMBL" id="MFJ1470636.1"/>
    </source>
</evidence>
<evidence type="ECO:0000313" key="2">
    <source>
        <dbReference type="Proteomes" id="UP001168096"/>
    </source>
</evidence>